<dbReference type="Proteomes" id="UP000011669">
    <property type="component" value="Unassembled WGS sequence"/>
</dbReference>
<gene>
    <name evidence="2" type="ORF">C449_09139</name>
</gene>
<reference evidence="2 3" key="1">
    <citation type="journal article" date="2014" name="PLoS Genet.">
        <title>Phylogenetically driven sequencing of extremely halophilic archaea reveals strategies for static and dynamic osmo-response.</title>
        <authorList>
            <person name="Becker E.A."/>
            <person name="Seitzer P.M."/>
            <person name="Tritt A."/>
            <person name="Larsen D."/>
            <person name="Krusor M."/>
            <person name="Yao A.I."/>
            <person name="Wu D."/>
            <person name="Madern D."/>
            <person name="Eisen J.A."/>
            <person name="Darling A.E."/>
            <person name="Facciotti M.T."/>
        </authorList>
    </citation>
    <scope>NUCLEOTIDE SEQUENCE [LARGE SCALE GENOMIC DNA]</scope>
    <source>
        <strain evidence="2 3">DSM 5350</strain>
    </source>
</reference>
<comment type="caution">
    <text evidence="2">The sequence shown here is derived from an EMBL/GenBank/DDBJ whole genome shotgun (WGS) entry which is preliminary data.</text>
</comment>
<evidence type="ECO:0000313" key="2">
    <source>
        <dbReference type="EMBL" id="EMA44811.1"/>
    </source>
</evidence>
<dbReference type="InterPro" id="IPR052701">
    <property type="entry name" value="GAG_Ulvan_Degrading_Sulfatases"/>
</dbReference>
<dbReference type="PANTHER" id="PTHR43751">
    <property type="entry name" value="SULFATASE"/>
    <property type="match status" value="1"/>
</dbReference>
<evidence type="ECO:0000313" key="3">
    <source>
        <dbReference type="Proteomes" id="UP000011669"/>
    </source>
</evidence>
<name>M0MGH3_9EURY</name>
<dbReference type="OrthoDB" id="3164at2157"/>
<dbReference type="AlphaFoldDB" id="M0MGH3"/>
<sequence>MSEQPNIVLVTVDSFRADHCSFMGYEHETTPALDVMAEEGAVFTNAIAPGPTTPESLPATMTGTYPTGAGSGDELASTRTEIRDHVLAHDTLAEKLSRRGYATGAFTPNPWTSRYFGFDRGFDRFEDFMGDDLSSSIWSRMLEEGGSKALAATRLVLSWMQRENVFKPWSAMYDDIVSWAQRAEKPYFLWVFLLDVHFPYLTGDTYRSQSRWREYEANLRLYLEDQHTPYSPRVHEQLVTAYDDSIRYTDAFFERLRSDVEDTVIVVHGDHGEAFGEHGTYTHQHQLYRENIHVPLVVSGVPSRRIDRPISLRAIPRLLTGIAETGAVPDIENPFVAARTDETAAIDSGRVKYLRNGDGEELYDIGRDEQSQVSNDQLGALCRGVLAQFDASMAEQRTIGEAAREVVRER</sequence>
<dbReference type="STRING" id="1227455.C449_09139"/>
<protein>
    <submittedName>
        <fullName evidence="2">Arylsulfatase A family protein</fullName>
    </submittedName>
</protein>
<dbReference type="SUPFAM" id="SSF53649">
    <property type="entry name" value="Alkaline phosphatase-like"/>
    <property type="match status" value="1"/>
</dbReference>
<proteinExistence type="predicted"/>
<keyword evidence="3" id="KW-1185">Reference proteome</keyword>
<dbReference type="InterPro" id="IPR000917">
    <property type="entry name" value="Sulfatase_N"/>
</dbReference>
<dbReference type="RefSeq" id="WP_006077681.1">
    <property type="nucleotide sequence ID" value="NZ_AOMD01000021.1"/>
</dbReference>
<dbReference type="EMBL" id="AOMD01000021">
    <property type="protein sequence ID" value="EMA44811.1"/>
    <property type="molecule type" value="Genomic_DNA"/>
</dbReference>
<dbReference type="CDD" id="cd16148">
    <property type="entry name" value="sulfatase_like"/>
    <property type="match status" value="1"/>
</dbReference>
<dbReference type="Gene3D" id="3.40.720.10">
    <property type="entry name" value="Alkaline Phosphatase, subunit A"/>
    <property type="match status" value="1"/>
</dbReference>
<accession>M0MGH3</accession>
<dbReference type="PANTHER" id="PTHR43751:SF3">
    <property type="entry name" value="SULFATASE N-TERMINAL DOMAIN-CONTAINING PROTEIN"/>
    <property type="match status" value="1"/>
</dbReference>
<evidence type="ECO:0000259" key="1">
    <source>
        <dbReference type="Pfam" id="PF00884"/>
    </source>
</evidence>
<dbReference type="PATRIC" id="fig|1227455.4.peg.1873"/>
<feature type="domain" description="Sulfatase N-terminal" evidence="1">
    <location>
        <begin position="5"/>
        <end position="299"/>
    </location>
</feature>
<dbReference type="Pfam" id="PF00884">
    <property type="entry name" value="Sulfatase"/>
    <property type="match status" value="1"/>
</dbReference>
<dbReference type="InParanoid" id="M0MGH3"/>
<organism evidence="2 3">
    <name type="scientific">Halococcus saccharolyticus DSM 5350</name>
    <dbReference type="NCBI Taxonomy" id="1227455"/>
    <lineage>
        <taxon>Archaea</taxon>
        <taxon>Methanobacteriati</taxon>
        <taxon>Methanobacteriota</taxon>
        <taxon>Stenosarchaea group</taxon>
        <taxon>Halobacteria</taxon>
        <taxon>Halobacteriales</taxon>
        <taxon>Halococcaceae</taxon>
        <taxon>Halococcus</taxon>
    </lineage>
</organism>
<dbReference type="InterPro" id="IPR017850">
    <property type="entry name" value="Alkaline_phosphatase_core_sf"/>
</dbReference>